<dbReference type="PANTHER" id="PTHR30293">
    <property type="entry name" value="TRANSCRIPTIONAL REGULATORY PROTEIN NAC-RELATED"/>
    <property type="match status" value="1"/>
</dbReference>
<evidence type="ECO:0000256" key="3">
    <source>
        <dbReference type="ARBA" id="ARBA00023125"/>
    </source>
</evidence>
<keyword evidence="5" id="KW-0804">Transcription</keyword>
<feature type="domain" description="HTH lysR-type" evidence="6">
    <location>
        <begin position="2"/>
        <end position="59"/>
    </location>
</feature>
<evidence type="ECO:0000259" key="6">
    <source>
        <dbReference type="PROSITE" id="PS50931"/>
    </source>
</evidence>
<reference evidence="8" key="1">
    <citation type="submission" date="2017-09" db="EMBL/GenBank/DDBJ databases">
        <title>Genome sequence of Nannocystis excedens DSM 71.</title>
        <authorList>
            <person name="Blom J."/>
        </authorList>
    </citation>
    <scope>NUCLEOTIDE SEQUENCE [LARGE SCALE GENOMIC DNA]</scope>
    <source>
        <strain evidence="8">type strain: E19</strain>
    </source>
</reference>
<dbReference type="InterPro" id="IPR036388">
    <property type="entry name" value="WH-like_DNA-bd_sf"/>
</dbReference>
<dbReference type="PRINTS" id="PR00039">
    <property type="entry name" value="HTHLYSR"/>
</dbReference>
<gene>
    <name evidence="7" type="primary">oxyR_9</name>
    <name evidence="7" type="ORF">HDIA_4217</name>
</gene>
<dbReference type="Gene3D" id="1.10.10.10">
    <property type="entry name" value="Winged helix-like DNA-binding domain superfamily/Winged helix DNA-binding domain"/>
    <property type="match status" value="1"/>
</dbReference>
<dbReference type="Pfam" id="PF03466">
    <property type="entry name" value="LysR_substrate"/>
    <property type="match status" value="1"/>
</dbReference>
<keyword evidence="4" id="KW-0010">Activator</keyword>
<dbReference type="PANTHER" id="PTHR30293:SF0">
    <property type="entry name" value="NITROGEN ASSIMILATION REGULATORY PROTEIN NAC"/>
    <property type="match status" value="1"/>
</dbReference>
<evidence type="ECO:0000256" key="4">
    <source>
        <dbReference type="ARBA" id="ARBA00023159"/>
    </source>
</evidence>
<evidence type="ECO:0000256" key="1">
    <source>
        <dbReference type="ARBA" id="ARBA00009437"/>
    </source>
</evidence>
<keyword evidence="2" id="KW-0805">Transcription regulation</keyword>
<proteinExistence type="inferred from homology"/>
<dbReference type="SUPFAM" id="SSF46785">
    <property type="entry name" value="Winged helix' DNA-binding domain"/>
    <property type="match status" value="1"/>
</dbReference>
<evidence type="ECO:0000313" key="8">
    <source>
        <dbReference type="Proteomes" id="UP000223606"/>
    </source>
</evidence>
<accession>A0A2C9DC99</accession>
<organism evidence="7 8">
    <name type="scientific">Hartmannibacter diazotrophicus</name>
    <dbReference type="NCBI Taxonomy" id="1482074"/>
    <lineage>
        <taxon>Bacteria</taxon>
        <taxon>Pseudomonadati</taxon>
        <taxon>Pseudomonadota</taxon>
        <taxon>Alphaproteobacteria</taxon>
        <taxon>Hyphomicrobiales</taxon>
        <taxon>Pleomorphomonadaceae</taxon>
        <taxon>Hartmannibacter</taxon>
    </lineage>
</organism>
<protein>
    <submittedName>
        <fullName evidence="7">Morphology and auto-aggregation control protein</fullName>
    </submittedName>
</protein>
<dbReference type="AlphaFoldDB" id="A0A2C9DC99"/>
<dbReference type="Gene3D" id="3.40.190.10">
    <property type="entry name" value="Periplasmic binding protein-like II"/>
    <property type="match status" value="2"/>
</dbReference>
<dbReference type="Proteomes" id="UP000223606">
    <property type="component" value="Chromosome 1"/>
</dbReference>
<dbReference type="KEGG" id="hdi:HDIA_4217"/>
<evidence type="ECO:0000313" key="7">
    <source>
        <dbReference type="EMBL" id="SON57758.1"/>
    </source>
</evidence>
<dbReference type="InterPro" id="IPR000847">
    <property type="entry name" value="LysR_HTH_N"/>
</dbReference>
<dbReference type="SUPFAM" id="SSF53850">
    <property type="entry name" value="Periplasmic binding protein-like II"/>
    <property type="match status" value="1"/>
</dbReference>
<evidence type="ECO:0000256" key="5">
    <source>
        <dbReference type="ARBA" id="ARBA00023163"/>
    </source>
</evidence>
<dbReference type="GO" id="GO:0003677">
    <property type="term" value="F:DNA binding"/>
    <property type="evidence" value="ECO:0007669"/>
    <property type="project" value="UniProtKB-KW"/>
</dbReference>
<dbReference type="RefSeq" id="WP_162292676.1">
    <property type="nucleotide sequence ID" value="NZ_LT960614.1"/>
</dbReference>
<name>A0A2C9DC99_9HYPH</name>
<dbReference type="GO" id="GO:0003700">
    <property type="term" value="F:DNA-binding transcription factor activity"/>
    <property type="evidence" value="ECO:0007669"/>
    <property type="project" value="InterPro"/>
</dbReference>
<dbReference type="PROSITE" id="PS50931">
    <property type="entry name" value="HTH_LYSR"/>
    <property type="match status" value="1"/>
</dbReference>
<dbReference type="EMBL" id="LT960614">
    <property type="protein sequence ID" value="SON57758.1"/>
    <property type="molecule type" value="Genomic_DNA"/>
</dbReference>
<keyword evidence="8" id="KW-1185">Reference proteome</keyword>
<keyword evidence="3" id="KW-0238">DNA-binding</keyword>
<sequence length="307" mass="33160">MIKTRQLIYLRKAIETGNITLAARELNVAQTALGFQIRSLEDELGVVLLERHSRGVAPTAAGLRLDDYAGRILALVDEARQSMREFATHGTVSMSMGVTPSIMRLVGDQILTDLAREIPNVALHLVEEFSFVLSRMLKQGELTCALTFATDIGASLLHRALLDEDLCCLTAPDRSNEAGTMTFRQVLAQDLALTGRDDVVSRLVGSTAARLGIPLQVAYEVQSLRAVKNLVAKGIAATIMPYGAAEGELRAGTLRAHPIVEPSLVRTLSLVYPAEQSGIVETPEFTAFVGAITDRLLAAEGPAMRRV</sequence>
<evidence type="ECO:0000256" key="2">
    <source>
        <dbReference type="ARBA" id="ARBA00023015"/>
    </source>
</evidence>
<dbReference type="InterPro" id="IPR036390">
    <property type="entry name" value="WH_DNA-bd_sf"/>
</dbReference>
<comment type="similarity">
    <text evidence="1">Belongs to the LysR transcriptional regulatory family.</text>
</comment>
<dbReference type="GO" id="GO:2000142">
    <property type="term" value="P:regulation of DNA-templated transcription initiation"/>
    <property type="evidence" value="ECO:0007669"/>
    <property type="project" value="TreeGrafter"/>
</dbReference>
<dbReference type="InterPro" id="IPR005119">
    <property type="entry name" value="LysR_subst-bd"/>
</dbReference>
<dbReference type="Pfam" id="PF00126">
    <property type="entry name" value="HTH_1"/>
    <property type="match status" value="1"/>
</dbReference>